<keyword evidence="3" id="KW-1015">Disulfide bond</keyword>
<evidence type="ECO:0000256" key="1">
    <source>
        <dbReference type="ARBA" id="ARBA00010996"/>
    </source>
</evidence>
<feature type="disulfide bond" description="Redox-active" evidence="3">
    <location>
        <begin position="80"/>
        <end position="84"/>
    </location>
</feature>
<feature type="binding site" evidence="2">
    <location>
        <position position="84"/>
    </location>
    <ligand>
        <name>Cu cation</name>
        <dbReference type="ChEBI" id="CHEBI:23378"/>
    </ligand>
</feature>
<reference evidence="4 5" key="1">
    <citation type="submission" date="2016-12" db="EMBL/GenBank/DDBJ databases">
        <authorList>
            <person name="Song W.-J."/>
            <person name="Kurnit D.M."/>
        </authorList>
    </citation>
    <scope>NUCLEOTIDE SEQUENCE [LARGE SCALE GENOMIC DNA]</scope>
    <source>
        <strain evidence="4 5">ATCC 49181</strain>
    </source>
</reference>
<evidence type="ECO:0000313" key="4">
    <source>
        <dbReference type="EMBL" id="SIO44832.1"/>
    </source>
</evidence>
<dbReference type="eggNOG" id="COG1999">
    <property type="taxonomic scope" value="Bacteria"/>
</dbReference>
<dbReference type="PANTHER" id="PTHR12151:SF25">
    <property type="entry name" value="LINALOOL DEHYDRATASE_ISOMERASE DOMAIN-CONTAINING PROTEIN"/>
    <property type="match status" value="1"/>
</dbReference>
<gene>
    <name evidence="4" type="ORF">SAMN02743940_2695</name>
</gene>
<feature type="binding site" evidence="2">
    <location>
        <position position="169"/>
    </location>
    <ligand>
        <name>Cu cation</name>
        <dbReference type="ChEBI" id="CHEBI:23378"/>
    </ligand>
</feature>
<dbReference type="GO" id="GO:0046872">
    <property type="term" value="F:metal ion binding"/>
    <property type="evidence" value="ECO:0007669"/>
    <property type="project" value="UniProtKB-KW"/>
</dbReference>
<sequence>MTYNARVYYQMRNSGLTRFILYLVIFTLSGCFSEKNWHVKEVVGHLPDLQFSLTSDSERLVTAEMYKGYVLLMYFGFTNCQAECPVSMAKLSQVMQILGDDADRTRILFVTLDPGQDNPKVLRHYIAQFDPEHVVGLTGTAKDIQNLTKRYRAAYRPRSKNTEQSGIVHGDAIYIFDSQGHARLLATSTDSIAGLAQDIRHLLDRVY</sequence>
<proteinExistence type="inferred from homology"/>
<dbReference type="SUPFAM" id="SSF52833">
    <property type="entry name" value="Thioredoxin-like"/>
    <property type="match status" value="1"/>
</dbReference>
<dbReference type="InterPro" id="IPR036249">
    <property type="entry name" value="Thioredoxin-like_sf"/>
</dbReference>
<comment type="similarity">
    <text evidence="1">Belongs to the SCO1/2 family.</text>
</comment>
<dbReference type="InterPro" id="IPR003782">
    <property type="entry name" value="SCO1/SenC"/>
</dbReference>
<accession>A0A1N6JKD5</accession>
<protein>
    <submittedName>
        <fullName evidence="4">Protein SCO1/2</fullName>
    </submittedName>
</protein>
<name>A0A1N6JKD5_9PROT</name>
<organism evidence="4 5">
    <name type="scientific">Nitrosomonas cryotolerans ATCC 49181</name>
    <dbReference type="NCBI Taxonomy" id="1131553"/>
    <lineage>
        <taxon>Bacteria</taxon>
        <taxon>Pseudomonadati</taxon>
        <taxon>Pseudomonadota</taxon>
        <taxon>Betaproteobacteria</taxon>
        <taxon>Nitrosomonadales</taxon>
        <taxon>Nitrosomonadaceae</taxon>
        <taxon>Nitrosomonas</taxon>
    </lineage>
</organism>
<keyword evidence="2" id="KW-0186">Copper</keyword>
<dbReference type="Gene3D" id="3.40.30.10">
    <property type="entry name" value="Glutaredoxin"/>
    <property type="match status" value="1"/>
</dbReference>
<dbReference type="STRING" id="44575.SAMN05216419_10449"/>
<feature type="binding site" evidence="2">
    <location>
        <position position="80"/>
    </location>
    <ligand>
        <name>Cu cation</name>
        <dbReference type="ChEBI" id="CHEBI:23378"/>
    </ligand>
</feature>
<dbReference type="CDD" id="cd02968">
    <property type="entry name" value="SCO"/>
    <property type="match status" value="1"/>
</dbReference>
<dbReference type="AlphaFoldDB" id="A0A1N6JKD5"/>
<dbReference type="PANTHER" id="PTHR12151">
    <property type="entry name" value="ELECTRON TRANSPORT PROTIN SCO1/SENC FAMILY MEMBER"/>
    <property type="match status" value="1"/>
</dbReference>
<dbReference type="EMBL" id="FSRO01000001">
    <property type="protein sequence ID" value="SIO44832.1"/>
    <property type="molecule type" value="Genomic_DNA"/>
</dbReference>
<dbReference type="Pfam" id="PF02630">
    <property type="entry name" value="SCO1-SenC"/>
    <property type="match status" value="1"/>
</dbReference>
<dbReference type="PROSITE" id="PS51257">
    <property type="entry name" value="PROKAR_LIPOPROTEIN"/>
    <property type="match status" value="1"/>
</dbReference>
<keyword evidence="5" id="KW-1185">Reference proteome</keyword>
<dbReference type="Proteomes" id="UP000185062">
    <property type="component" value="Unassembled WGS sequence"/>
</dbReference>
<evidence type="ECO:0000256" key="2">
    <source>
        <dbReference type="PIRSR" id="PIRSR603782-1"/>
    </source>
</evidence>
<evidence type="ECO:0000256" key="3">
    <source>
        <dbReference type="PIRSR" id="PIRSR603782-2"/>
    </source>
</evidence>
<evidence type="ECO:0000313" key="5">
    <source>
        <dbReference type="Proteomes" id="UP000185062"/>
    </source>
</evidence>
<keyword evidence="2" id="KW-0479">Metal-binding</keyword>